<feature type="compositionally biased region" description="Basic and acidic residues" evidence="1">
    <location>
        <begin position="80"/>
        <end position="96"/>
    </location>
</feature>
<feature type="region of interest" description="Disordered" evidence="1">
    <location>
        <begin position="243"/>
        <end position="267"/>
    </location>
</feature>
<evidence type="ECO:0000256" key="1">
    <source>
        <dbReference type="SAM" id="MobiDB-lite"/>
    </source>
</evidence>
<feature type="region of interest" description="Disordered" evidence="1">
    <location>
        <begin position="1"/>
        <end position="123"/>
    </location>
</feature>
<feature type="region of interest" description="Disordered" evidence="1">
    <location>
        <begin position="454"/>
        <end position="532"/>
    </location>
</feature>
<feature type="compositionally biased region" description="Basic and acidic residues" evidence="1">
    <location>
        <begin position="499"/>
        <end position="508"/>
    </location>
</feature>
<evidence type="ECO:0000313" key="3">
    <source>
        <dbReference type="Proteomes" id="UP001583172"/>
    </source>
</evidence>
<feature type="region of interest" description="Disordered" evidence="1">
    <location>
        <begin position="599"/>
        <end position="618"/>
    </location>
</feature>
<gene>
    <name evidence="2" type="ORF">VTJ49DRAFT_3727</name>
</gene>
<name>A0ABR3V6V9_HUMIN</name>
<comment type="caution">
    <text evidence="2">The sequence shown here is derived from an EMBL/GenBank/DDBJ whole genome shotgun (WGS) entry which is preliminary data.</text>
</comment>
<evidence type="ECO:0008006" key="4">
    <source>
        <dbReference type="Google" id="ProtNLM"/>
    </source>
</evidence>
<keyword evidence="3" id="KW-1185">Reference proteome</keyword>
<feature type="compositionally biased region" description="Polar residues" evidence="1">
    <location>
        <begin position="346"/>
        <end position="363"/>
    </location>
</feature>
<sequence>MAGSSSFDAHPGYRFDHLAQHDARDSSSAPSSSQGTVTASARLLRPSSAGSGSERTASPVGFARWARRHRHHHSNNHNRYARDDSQEYGPADEKSRERIRKANPKKLRRSRSVSAQERPQAPAVPQMTLEEFEALPMAVRKKYFSTLERLRFTQESGLVDGISQHYDKISNLKCRKPRQVRATSEHPVGRVRRDSASELRSITTASLWSSEPSEATESVTASYHSQLASAILNAADNDLLKPSRESSRRDLSAQFEPVTPPLSPVRHSMDARVNYGPRQDQADEGQLSQSFFESFRWLDEEEDLDLRLFLDDYHANLREGAVATAKQRPSFRRHMSINRKPFGRRNSVSSTVPKTKETAQPPSQGHGPMASVSGGQTHTRRKSRGLSLITPKHASEPSMTAIDPAAAHYQDPEARMKLRMYLASPQKFDEAVAFGFPSAASADQLYTGTRFSEDTVGRSRGLSGQKPTDGGSTVGTFLADQDDDDASLYSGGQSIADPDSPRTPEPMENRPGALRHTRYASAPVLSTRDTGRKTPEGLYAVQAPAAAREMTLRMTLTRPDLRSHEDEIYGWQQKQAYYQYTRRPTGLASLAAENRVVGTESQRTSVDPFPEMDHWNEGPAEKGVMRRIWNRVRRG</sequence>
<dbReference type="Proteomes" id="UP001583172">
    <property type="component" value="Unassembled WGS sequence"/>
</dbReference>
<feature type="compositionally biased region" description="Basic and acidic residues" evidence="1">
    <location>
        <begin position="11"/>
        <end position="25"/>
    </location>
</feature>
<feature type="compositionally biased region" description="Basic residues" evidence="1">
    <location>
        <begin position="65"/>
        <end position="76"/>
    </location>
</feature>
<feature type="compositionally biased region" description="Basic residues" evidence="1">
    <location>
        <begin position="97"/>
        <end position="111"/>
    </location>
</feature>
<protein>
    <recommendedName>
        <fullName evidence="4">Mucin</fullName>
    </recommendedName>
</protein>
<feature type="region of interest" description="Disordered" evidence="1">
    <location>
        <begin position="341"/>
        <end position="387"/>
    </location>
</feature>
<evidence type="ECO:0000313" key="2">
    <source>
        <dbReference type="EMBL" id="KAL1837499.1"/>
    </source>
</evidence>
<organism evidence="2 3">
    <name type="scientific">Humicola insolens</name>
    <name type="common">Soft-rot fungus</name>
    <dbReference type="NCBI Taxonomy" id="85995"/>
    <lineage>
        <taxon>Eukaryota</taxon>
        <taxon>Fungi</taxon>
        <taxon>Dikarya</taxon>
        <taxon>Ascomycota</taxon>
        <taxon>Pezizomycotina</taxon>
        <taxon>Sordariomycetes</taxon>
        <taxon>Sordariomycetidae</taxon>
        <taxon>Sordariales</taxon>
        <taxon>Chaetomiaceae</taxon>
        <taxon>Mycothermus</taxon>
    </lineage>
</organism>
<reference evidence="2 3" key="1">
    <citation type="journal article" date="2024" name="Commun. Biol.">
        <title>Comparative genomic analysis of thermophilic fungi reveals convergent evolutionary adaptations and gene losses.</title>
        <authorList>
            <person name="Steindorff A.S."/>
            <person name="Aguilar-Pontes M.V."/>
            <person name="Robinson A.J."/>
            <person name="Andreopoulos B."/>
            <person name="LaButti K."/>
            <person name="Kuo A."/>
            <person name="Mondo S."/>
            <person name="Riley R."/>
            <person name="Otillar R."/>
            <person name="Haridas S."/>
            <person name="Lipzen A."/>
            <person name="Grimwood J."/>
            <person name="Schmutz J."/>
            <person name="Clum A."/>
            <person name="Reid I.D."/>
            <person name="Moisan M.C."/>
            <person name="Butler G."/>
            <person name="Nguyen T.T.M."/>
            <person name="Dewar K."/>
            <person name="Conant G."/>
            <person name="Drula E."/>
            <person name="Henrissat B."/>
            <person name="Hansel C."/>
            <person name="Singer S."/>
            <person name="Hutchinson M.I."/>
            <person name="de Vries R.P."/>
            <person name="Natvig D.O."/>
            <person name="Powell A.J."/>
            <person name="Tsang A."/>
            <person name="Grigoriev I.V."/>
        </authorList>
    </citation>
    <scope>NUCLEOTIDE SEQUENCE [LARGE SCALE GENOMIC DNA]</scope>
    <source>
        <strain evidence="2 3">CBS 620.91</strain>
    </source>
</reference>
<accession>A0ABR3V6V9</accession>
<dbReference type="EMBL" id="JAZGSY010000288">
    <property type="protein sequence ID" value="KAL1837499.1"/>
    <property type="molecule type" value="Genomic_DNA"/>
</dbReference>
<proteinExistence type="predicted"/>